<evidence type="ECO:0000256" key="1">
    <source>
        <dbReference type="SAM" id="MobiDB-lite"/>
    </source>
</evidence>
<feature type="region of interest" description="Disordered" evidence="1">
    <location>
        <begin position="72"/>
        <end position="102"/>
    </location>
</feature>
<keyword evidence="3" id="KW-1185">Reference proteome</keyword>
<dbReference type="AlphaFoldDB" id="A0A5B7JRW9"/>
<dbReference type="Proteomes" id="UP000324222">
    <property type="component" value="Unassembled WGS sequence"/>
</dbReference>
<reference evidence="2 3" key="1">
    <citation type="submission" date="2019-05" db="EMBL/GenBank/DDBJ databases">
        <title>Another draft genome of Portunus trituberculatus and its Hox gene families provides insights of decapod evolution.</title>
        <authorList>
            <person name="Jeong J.-H."/>
            <person name="Song I."/>
            <person name="Kim S."/>
            <person name="Choi T."/>
            <person name="Kim D."/>
            <person name="Ryu S."/>
            <person name="Kim W."/>
        </authorList>
    </citation>
    <scope>NUCLEOTIDE SEQUENCE [LARGE SCALE GENOMIC DNA]</scope>
    <source>
        <tissue evidence="2">Muscle</tissue>
    </source>
</reference>
<feature type="compositionally biased region" description="Basic residues" evidence="1">
    <location>
        <begin position="85"/>
        <end position="102"/>
    </location>
</feature>
<proteinExistence type="predicted"/>
<name>A0A5B7JRW9_PORTR</name>
<organism evidence="2 3">
    <name type="scientific">Portunus trituberculatus</name>
    <name type="common">Swimming crab</name>
    <name type="synonym">Neptunus trituberculatus</name>
    <dbReference type="NCBI Taxonomy" id="210409"/>
    <lineage>
        <taxon>Eukaryota</taxon>
        <taxon>Metazoa</taxon>
        <taxon>Ecdysozoa</taxon>
        <taxon>Arthropoda</taxon>
        <taxon>Crustacea</taxon>
        <taxon>Multicrustacea</taxon>
        <taxon>Malacostraca</taxon>
        <taxon>Eumalacostraca</taxon>
        <taxon>Eucarida</taxon>
        <taxon>Decapoda</taxon>
        <taxon>Pleocyemata</taxon>
        <taxon>Brachyura</taxon>
        <taxon>Eubrachyura</taxon>
        <taxon>Portunoidea</taxon>
        <taxon>Portunidae</taxon>
        <taxon>Portuninae</taxon>
        <taxon>Portunus</taxon>
    </lineage>
</organism>
<protein>
    <submittedName>
        <fullName evidence="2">Uncharacterized protein</fullName>
    </submittedName>
</protein>
<evidence type="ECO:0000313" key="2">
    <source>
        <dbReference type="EMBL" id="MPC99550.1"/>
    </source>
</evidence>
<gene>
    <name evidence="2" type="ORF">E2C01_094971</name>
</gene>
<sequence>MRPGTKGVNLTYFSFSSPVHGASQEHSASSSSVFTTPCLCLPQVSHILFVLHLPSPPYPPLPPAPIQPCIASPRAHLPSPTTRTLRPRHTVFQRHRRRTSSY</sequence>
<evidence type="ECO:0000313" key="3">
    <source>
        <dbReference type="Proteomes" id="UP000324222"/>
    </source>
</evidence>
<comment type="caution">
    <text evidence="2">The sequence shown here is derived from an EMBL/GenBank/DDBJ whole genome shotgun (WGS) entry which is preliminary data.</text>
</comment>
<dbReference type="EMBL" id="VSRR010118841">
    <property type="protein sequence ID" value="MPC99550.1"/>
    <property type="molecule type" value="Genomic_DNA"/>
</dbReference>
<accession>A0A5B7JRW9</accession>